<feature type="region of interest" description="Disordered" evidence="11">
    <location>
        <begin position="1137"/>
        <end position="1158"/>
    </location>
</feature>
<dbReference type="GO" id="GO:0008270">
    <property type="term" value="F:zinc ion binding"/>
    <property type="evidence" value="ECO:0007669"/>
    <property type="project" value="UniProtKB-KW"/>
</dbReference>
<feature type="compositionally biased region" description="Basic residues" evidence="11">
    <location>
        <begin position="557"/>
        <end position="575"/>
    </location>
</feature>
<evidence type="ECO:0000256" key="8">
    <source>
        <dbReference type="ARBA" id="ARBA00022833"/>
    </source>
</evidence>
<dbReference type="Gene3D" id="4.10.1060.10">
    <property type="entry name" value="Zinc finger, RanBP2-type"/>
    <property type="match status" value="1"/>
</dbReference>
<keyword evidence="17" id="KW-1185">Reference proteome</keyword>
<dbReference type="Gene3D" id="2.30.30.40">
    <property type="entry name" value="SH3 Domains"/>
    <property type="match status" value="1"/>
</dbReference>
<feature type="region of interest" description="Disordered" evidence="11">
    <location>
        <begin position="3890"/>
        <end position="3914"/>
    </location>
</feature>
<dbReference type="SUPFAM" id="SSF57850">
    <property type="entry name" value="RING/U-box"/>
    <property type="match status" value="1"/>
</dbReference>
<feature type="region of interest" description="Disordered" evidence="11">
    <location>
        <begin position="832"/>
        <end position="856"/>
    </location>
</feature>
<evidence type="ECO:0000256" key="7">
    <source>
        <dbReference type="ARBA" id="ARBA00022786"/>
    </source>
</evidence>
<dbReference type="PROSITE" id="PS50135">
    <property type="entry name" value="ZF_ZZ_2"/>
    <property type="match status" value="1"/>
</dbReference>
<dbReference type="Pfam" id="PF00632">
    <property type="entry name" value="HECT"/>
    <property type="match status" value="1"/>
</dbReference>
<dbReference type="Pfam" id="PF06701">
    <property type="entry name" value="MIB_HERC2"/>
    <property type="match status" value="1"/>
</dbReference>
<feature type="domain" description="RanBP2-type" evidence="13">
    <location>
        <begin position="3798"/>
        <end position="3827"/>
    </location>
</feature>
<dbReference type="Gene3D" id="3.30.2410.10">
    <property type="entry name" value="Hect, E3 ligase catalytic domain"/>
    <property type="match status" value="1"/>
</dbReference>
<comment type="caution">
    <text evidence="16">The sequence shown here is derived from an EMBL/GenBank/DDBJ whole genome shotgun (WGS) entry which is preliminary data.</text>
</comment>
<dbReference type="PANTHER" id="PTHR46435:SF1">
    <property type="entry name" value="E3 UBIQUITIN-PROTEIN LIGASE HECTD4-RELATED"/>
    <property type="match status" value="1"/>
</dbReference>
<evidence type="ECO:0000256" key="3">
    <source>
        <dbReference type="ARBA" id="ARBA00022490"/>
    </source>
</evidence>
<dbReference type="EMBL" id="JBIMZQ010000010">
    <property type="protein sequence ID" value="KAL3668684.1"/>
    <property type="molecule type" value="Genomic_DNA"/>
</dbReference>
<dbReference type="PROSITE" id="PS50237">
    <property type="entry name" value="HECT"/>
    <property type="match status" value="1"/>
</dbReference>
<dbReference type="PANTHER" id="PTHR46435">
    <property type="entry name" value="E3 UBIQUITIN-PROTEIN LIGASE HECTD4-RELATED"/>
    <property type="match status" value="1"/>
</dbReference>
<feature type="compositionally biased region" description="Low complexity" evidence="11">
    <location>
        <begin position="3306"/>
        <end position="3321"/>
    </location>
</feature>
<dbReference type="SMART" id="SM00291">
    <property type="entry name" value="ZnF_ZZ"/>
    <property type="match status" value="2"/>
</dbReference>
<evidence type="ECO:0000256" key="9">
    <source>
        <dbReference type="PROSITE-ProRule" id="PRU00104"/>
    </source>
</evidence>
<feature type="compositionally biased region" description="Acidic residues" evidence="11">
    <location>
        <begin position="79"/>
        <end position="108"/>
    </location>
</feature>
<dbReference type="PROSITE" id="PS50199">
    <property type="entry name" value="ZF_RANBP2_2"/>
    <property type="match status" value="2"/>
</dbReference>
<keyword evidence="8" id="KW-0862">Zinc</keyword>
<evidence type="ECO:0000259" key="14">
    <source>
        <dbReference type="PROSITE" id="PS50237"/>
    </source>
</evidence>
<comment type="pathway">
    <text evidence="2">Protein modification; protein ubiquitination.</text>
</comment>
<dbReference type="InterPro" id="IPR037252">
    <property type="entry name" value="Mib_Herc2_sf"/>
</dbReference>
<dbReference type="InterPro" id="IPR043145">
    <property type="entry name" value="Znf_ZZ_sf"/>
</dbReference>
<dbReference type="SUPFAM" id="SSF159034">
    <property type="entry name" value="Mib/herc2 domain-like"/>
    <property type="match status" value="1"/>
</dbReference>
<evidence type="ECO:0000256" key="1">
    <source>
        <dbReference type="ARBA" id="ARBA00004496"/>
    </source>
</evidence>
<feature type="compositionally biased region" description="Basic and acidic residues" evidence="11">
    <location>
        <begin position="109"/>
        <end position="119"/>
    </location>
</feature>
<dbReference type="GO" id="GO:0005737">
    <property type="term" value="C:cytoplasm"/>
    <property type="evidence" value="ECO:0007669"/>
    <property type="project" value="UniProtKB-SubCell"/>
</dbReference>
<dbReference type="Gene3D" id="2.30.30.380">
    <property type="entry name" value="Zn-finger domain of Sec23/24"/>
    <property type="match status" value="1"/>
</dbReference>
<dbReference type="InterPro" id="IPR043366">
    <property type="entry name" value="HECTD4"/>
</dbReference>
<dbReference type="InterPro" id="IPR000569">
    <property type="entry name" value="HECT_dom"/>
</dbReference>
<dbReference type="InterPro" id="IPR001876">
    <property type="entry name" value="Znf_RanBP2"/>
</dbReference>
<evidence type="ECO:0008006" key="18">
    <source>
        <dbReference type="Google" id="ProtNLM"/>
    </source>
</evidence>
<evidence type="ECO:0000259" key="12">
    <source>
        <dbReference type="PROSITE" id="PS50135"/>
    </source>
</evidence>
<evidence type="ECO:0000259" key="15">
    <source>
        <dbReference type="PROSITE" id="PS51416"/>
    </source>
</evidence>
<dbReference type="Proteomes" id="UP001632037">
    <property type="component" value="Unassembled WGS sequence"/>
</dbReference>
<evidence type="ECO:0000256" key="5">
    <source>
        <dbReference type="ARBA" id="ARBA00022737"/>
    </source>
</evidence>
<feature type="domain" description="HECT" evidence="14">
    <location>
        <begin position="4236"/>
        <end position="4584"/>
    </location>
</feature>
<evidence type="ECO:0000259" key="13">
    <source>
        <dbReference type="PROSITE" id="PS50199"/>
    </source>
</evidence>
<gene>
    <name evidence="16" type="ORF">V7S43_005980</name>
</gene>
<name>A0ABD3FQW0_9STRA</name>
<feature type="region of interest" description="Disordered" evidence="11">
    <location>
        <begin position="2552"/>
        <end position="2573"/>
    </location>
</feature>
<reference evidence="16 17" key="1">
    <citation type="submission" date="2024-09" db="EMBL/GenBank/DDBJ databases">
        <title>Genome sequencing and assembly of Phytophthora oleae, isolate VK10A, causative agent of rot of olive drupes.</title>
        <authorList>
            <person name="Conti Taguali S."/>
            <person name="Riolo M."/>
            <person name="La Spada F."/>
            <person name="Cacciola S.O."/>
            <person name="Dionisio G."/>
        </authorList>
    </citation>
    <scope>NUCLEOTIDE SEQUENCE [LARGE SCALE GENOMIC DNA]</scope>
    <source>
        <strain evidence="16 17">VK10A</strain>
    </source>
</reference>
<accession>A0ABD3FQW0</accession>
<feature type="compositionally biased region" description="Low complexity" evidence="11">
    <location>
        <begin position="30"/>
        <end position="47"/>
    </location>
</feature>
<feature type="active site" description="Glycyl thioester intermediate" evidence="9">
    <location>
        <position position="4561"/>
    </location>
</feature>
<feature type="compositionally biased region" description="Polar residues" evidence="11">
    <location>
        <begin position="3893"/>
        <end position="3914"/>
    </location>
</feature>
<keyword evidence="6 10" id="KW-0863">Zinc-finger</keyword>
<dbReference type="InterPro" id="IPR010606">
    <property type="entry name" value="Mib_Herc2"/>
</dbReference>
<feature type="compositionally biased region" description="Basic and acidic residues" evidence="11">
    <location>
        <begin position="682"/>
        <end position="714"/>
    </location>
</feature>
<keyword evidence="3" id="KW-0963">Cytoplasm</keyword>
<feature type="domain" description="ZZ-type" evidence="12">
    <location>
        <begin position="2409"/>
        <end position="2461"/>
    </location>
</feature>
<protein>
    <recommendedName>
        <fullName evidence="18">MIB/HERC2 domain-containing protein</fullName>
    </recommendedName>
</protein>
<dbReference type="Gene3D" id="3.30.60.90">
    <property type="match status" value="1"/>
</dbReference>
<dbReference type="Gene3D" id="3.30.2160.10">
    <property type="entry name" value="Hect, E3 ligase catalytic domain"/>
    <property type="match status" value="1"/>
</dbReference>
<dbReference type="InterPro" id="IPR035983">
    <property type="entry name" value="Hect_E3_ubiquitin_ligase"/>
</dbReference>
<dbReference type="SMART" id="SM00119">
    <property type="entry name" value="HECTc"/>
    <property type="match status" value="1"/>
</dbReference>
<feature type="domain" description="RanBP2-type" evidence="13">
    <location>
        <begin position="3854"/>
        <end position="3885"/>
    </location>
</feature>
<dbReference type="PROSITE" id="PS01358">
    <property type="entry name" value="ZF_RANBP2_1"/>
    <property type="match status" value="2"/>
</dbReference>
<keyword evidence="4" id="KW-0479">Metal-binding</keyword>
<evidence type="ECO:0000256" key="4">
    <source>
        <dbReference type="ARBA" id="ARBA00022723"/>
    </source>
</evidence>
<dbReference type="Gene3D" id="3.90.1750.10">
    <property type="entry name" value="Hect, E3 ligase catalytic domains"/>
    <property type="match status" value="1"/>
</dbReference>
<evidence type="ECO:0000313" key="17">
    <source>
        <dbReference type="Proteomes" id="UP001632037"/>
    </source>
</evidence>
<dbReference type="PROSITE" id="PS01357">
    <property type="entry name" value="ZF_ZZ_1"/>
    <property type="match status" value="1"/>
</dbReference>
<feature type="region of interest" description="Disordered" evidence="11">
    <location>
        <begin position="682"/>
        <end position="715"/>
    </location>
</feature>
<evidence type="ECO:0000313" key="16">
    <source>
        <dbReference type="EMBL" id="KAL3668684.1"/>
    </source>
</evidence>
<dbReference type="SMART" id="SM00547">
    <property type="entry name" value="ZnF_RBZ"/>
    <property type="match status" value="3"/>
</dbReference>
<dbReference type="InterPro" id="IPR000433">
    <property type="entry name" value="Znf_ZZ"/>
</dbReference>
<organism evidence="16 17">
    <name type="scientific">Phytophthora oleae</name>
    <dbReference type="NCBI Taxonomy" id="2107226"/>
    <lineage>
        <taxon>Eukaryota</taxon>
        <taxon>Sar</taxon>
        <taxon>Stramenopiles</taxon>
        <taxon>Oomycota</taxon>
        <taxon>Peronosporomycetes</taxon>
        <taxon>Peronosporales</taxon>
        <taxon>Peronosporaceae</taxon>
        <taxon>Phytophthora</taxon>
    </lineage>
</organism>
<evidence type="ECO:0000256" key="6">
    <source>
        <dbReference type="ARBA" id="ARBA00022771"/>
    </source>
</evidence>
<dbReference type="SUPFAM" id="SSF56204">
    <property type="entry name" value="Hect, E3 ligase catalytic domain"/>
    <property type="match status" value="1"/>
</dbReference>
<feature type="region of interest" description="Disordered" evidence="11">
    <location>
        <begin position="25"/>
        <end position="127"/>
    </location>
</feature>
<dbReference type="Pfam" id="PF00569">
    <property type="entry name" value="ZZ"/>
    <property type="match status" value="1"/>
</dbReference>
<keyword evidence="5" id="KW-0677">Repeat</keyword>
<feature type="domain" description="MIB/HERC2" evidence="15">
    <location>
        <begin position="598"/>
        <end position="676"/>
    </location>
</feature>
<evidence type="ECO:0000256" key="2">
    <source>
        <dbReference type="ARBA" id="ARBA00004906"/>
    </source>
</evidence>
<comment type="subcellular location">
    <subcellularLocation>
        <location evidence="1">Cytoplasm</location>
    </subcellularLocation>
</comment>
<keyword evidence="7 9" id="KW-0833">Ubl conjugation pathway</keyword>
<evidence type="ECO:0000256" key="10">
    <source>
        <dbReference type="PROSITE-ProRule" id="PRU00228"/>
    </source>
</evidence>
<proteinExistence type="predicted"/>
<evidence type="ECO:0000256" key="11">
    <source>
        <dbReference type="SAM" id="MobiDB-lite"/>
    </source>
</evidence>
<feature type="region of interest" description="Disordered" evidence="11">
    <location>
        <begin position="3306"/>
        <end position="3326"/>
    </location>
</feature>
<dbReference type="PROSITE" id="PS51416">
    <property type="entry name" value="MIB_HERC2"/>
    <property type="match status" value="1"/>
</dbReference>
<feature type="region of interest" description="Disordered" evidence="11">
    <location>
        <begin position="557"/>
        <end position="577"/>
    </location>
</feature>
<sequence>MPPRRFVETEETFHFFNEDVVLGTNEIRSGDGSSSSSDSDSSETSLLRRARRRRRASSVVSRRTSRRFSQLLNGSELESLPDGETLSDSDDDDYDSLDDFELEEDKEDDVQTRERKDSADNGDAELQNSGAAAGVKVPGVGVAKFEQIFDSFRDLYLPPTSGDEGTKKAKGQQMQLRKARRAIAAFARRVHCANGYRYRKQSEFMRVCYLRALESGPGYELLETAKVEISSDKVGANGVKKETKPALLTASQKEDAVETTVPDLFPRKWPHLPFRSPLQWHNDTDAAIEFLSRLAELPETSLIYEPVDLNKFTAEITKLLEMSSDEETSGSSLNSDSTLTGLLGLFAMGVQLQSFTLLSKAALQFIEKGQAILLGCDGENNAEALRPELRNLLDLYCLRLAKYVTEPTLAATFPRDLSAQWKVCSYQPSTSDAIATDGLYLYIFGRSGLLKIGTGNGTTVRDFVYAHNTDYVRSRDAERSWLCCIGDSLYCRTIVMPGHRLDRIPTSALKNVQEMVLAPNNALIGKGTTESSVYAMVTDGSDLYTIRCIDTYKKAHSTKSSSSRKHRNRAHKSRKSTPVGEIVAAVLGKADGDPQSPPQSHDVAPIQVGDRVVRGPDWKWSNQDGEKGSPGTVERISTWGGVKGSGVTVRWDKNQRVNTYRWGAEACYDLYIVTEKDGKIIERKPLPNEDRSRQTKGEKQTDETKRESDPEPLPRHQFVLYRHKVDQITSIMKLEEADIDLLLDLTPPGDQQKQSSNGGMDTQKGVETLSALHSHTVTLCTSKTSWMCDGGMSNCFGDNSAKRYRCTSGCDYDLCESCLFATVIDKPPCKPISEGTTEDGDSSSHDKTSGTVALDDTGTTEASLATSFDSTLLEGTDPFSTVDTSLFAESEREISLKKKNGDKKKQAKQTEEQMVDDLFALWCGMYTRKECQVALRRNGFQLNEASTWLHTCGAYLRDPMVVPTVSSVVLTAKPKSGALDPVLLIAGTFYATLGQLCVVSPPGLYTVGDEHSDKAKRAANSCDASWFFSLETGGLLADKPVLLKGIPAGSPTCVDMTRRRILVFSGYLNCLEEYVDHVVLNQYLGEACVTAQGDTLANTGKMILSQLAQLMRKRASLPAYKHIRTGLQDILFRTERESVSGDKQPGSKPKDGEACTKSRNRRIKNVRARLKELGRVGVKDRLGHLIPFCVDFEDEGLLQILRAINYYCGLLSVQREESGVSSTNATVSTGVNKLVANLLRILTETVQEFEFVGVTLKISESDESTQRLFQDTERALNTIASRLFDSQASEVQERSEIVLSAHFLLAWGARKGIFCSDSRSDFFISACNNVLARSSINASLPDAYFALLLQPHDSLVLQTKRDCDVDLLRRLLYSSMDEGRIAIADFVPTEDVAFSRFLEVLFALSKLESSSNAEREKWVADANDLPYQTPVNKALLSVMNYCSARIYAANVELPTASLKEMGKEVLEATATFECFARTCFDGALEMLRHHQSSIQNPELASITYNLRSSIVGTILPMVIAFIPNFPEQFSDDFRAHLLVLMNMLDAVVCSDEKMPSTEQKKEGSEAAIFGGYQVVETPHPYSHTQPVFRRVVRIPGASVLHFEFDPRCRTSSEADIVFVTSGLAWYQADRLPYGDVGFGEDGGCFFGSYSRGNWPAGGLTIVGDTATVMLCTTTQSRSGATDKQRWGLKCTVRGLFDRPCTSWLLELGCGVANACSVIGDKLLRGLPLQNAEKLWQPWAMQGQLFNLPASSCNALKAGKWKLVDDVVDRTPQGEAFFSTLTKYTRLRSLPPRYATVRWIEALQEAAAVLLVRSEYRHLNAWLSSIESGEVMSQDDECLLFQRIAIELGKLERWMLRQVQLVSEWHYLRMDGVSLDELMERYGDNLDRLSELCQLKGVIFKKDDMTGCVKKIHELLVKEITAQLEKNAIQPSGSHESVADVVSTKAQFLLARWQKCVEHCNTFLESVSEPIHPAVSEGVADVGKFLCSSVTISALQECAVAHSSRLESRLAGVEYCKIAFEGLHKKEMAQFFVGRVLHAVPSSNLVQDDGIFSGCVLADPVLLANMMVSLHSYASTIGSVSASEDELSTFRVVALADVWNCAHSLDSVPSRVLGLEKVSQLVVTLAKDVNANAAAFHHEVGDALVSNGTDPREVNGQVYDAAWILLRLLAEEVYENTYASDMLDTAQTLSMEKVFSELRMLYEHFAAKGNEGANVRTLHEQYWIDATSDEAMFRLVCTMASKIGVLHKWPEDFGWWIQTAVDLMASPSSPSNLRVAGIRLIRFTIELLGDAVFDLDVIIGAAGKIVFGLDIQKIMLKRVGAIVFPLPNTTDVEEGGENEGPRGQIATHCVVIFQNELGSEKLVDAANTVGEPDISSLEIPVDADDGKDAVDKAATEAVTECTAAQATMKHPSVRCDGCNQSPLRGFRFKCFTCPNYDLCTTCYMNQTHSMDHPFVRLGDSAGTGGDLLQARSKGGGIVPETALVGSKPWKGNLLRVLLDSKGYVVYCSGSRRECCDSANALAQLGFLVTVARVNDIADVNSLHDWESKTQLSLEPGSSRLSHRRSSTSTDRGLSRRAGQDIINAFNRKTAAVNLQTRRHGHQVEDKRALASELVAVLRFIVSSRPTMKKWRSRSLEVLTEVLEDAPNQLAAGVTLYPVRYEAYLEVLGATQVLGGFRELLRVGGSVSMSSYAADKAKGGHTGVIYSYAFGNDDLVIANVDTTPDVSRSGESGIDDDVCFWKRTVTEVKAICDVPLDEATIQLLEPLVAPFCTVVKQIYTWTTKGEAEDKDDVSSSSSLLRWELACALMQSFSSMVAVWPSLFDNQVISTNGNIPAILFQLAQMCVRDMKMDDIAEMRSLLWKMEWIRSRDLHFSLATRPISSSVLSACDEKTSVLRPSLQAIDDPPIFVGEGSQSLPDPAEYFYNLYSFSSRADLPQHSGRNKMLEYWEKNVIPAIETYVSGSFKSYEMDYFFAQLREPLREGNAAAALKIAFTLCDGHVPSGCHYPDPDTDWSALQIDDVEVGGRYVIASENVDIAGWPRDMVWTLGRSGAVRLVNPSGMVLVQVINPMTATSEYWWYHVDSLRSASSVTSISEQSVIDFEASRSRLKTMNQQLIYSISRKSVFDLLQVAPENAMKLSIETKKMSLARTSSSPFPMPSVSSMLHPPTSTMQLATPLPKDLENRYNLADLLRLAAAADLGCPDSILSSESSYNTDSIISATDSGGKSYLRPRISPKTTLITVLQAVLNNQFERAAASPTLPVMDRSTSYDENASVMVTMPAKKHKKRGKQGALAGKLAAVSGGASSAAVGASSSPPSDATTSLRPTQPKLQQPEVIPAVSTRKYRYLLMEALLDELKVSLDLSSAFLRTRSFMVTSDNPPQPLVLVHVPDATCLVLSFAVHPVLMDLPAGSSLEFFRDERCTDRFFGYFADKRGLSYLPPLVIPGDRCYVRMSQGTYARYKFRVDALTADFGLALWLCEEIYQKLLSVQLSHYEVETVLATALTALADYLIATSSCLPPNAKTAVYQITGKLINFALGKGAMHAVPIAKLSCLVKELTFVYDNERTTQKGLYSLFTQQLAELISLVEEISSLKGGSSSILGGTWWKEFVRMAVFTRVLAQGKREIATPDAFKRIYCGRAPIREIQSAHNALATRDLFSERIIFLQNLPRTSNVADLEAAVSRFLVHLALEECGEADDQNVSSAAAVIRFGIVADVLYMPVDARGETKGYAIVDIGRADVISNLLTRIPSEIFAFEGGSPSVEESELLTKIEAVCRPPESVSGKSTDGSDVCSGDGADPSDNVWTCSVCTLENSLSDAECAACGSPIPPEMANLAREVQAQSQISSTHQPATGMEDAGAIGWTCEACTFVNSWTSTNCDACTMERSADLVPPAAHSSNEVNTQDNDATSPSAVDNADNTHYKLSAARFVEMIRVADEADEVPAQVTDFLLHLFQRGSSETAACGVNTMSAGLLSILQRGTAQYDSSQEMKISVDAFADLTGVGWNGNLSGEERMKMLTSTKALSKVDEKPLAVYKWMRSSGYDLQFELSYFTTVNDAMEAQAKWTHQMDCQLIAVCRELSSKMGVLTLTELCPSHLSAMHAREYSLLSSLQTRDLRLRFAVLQSLNKLLVTALPLVNLRPWSDPSSLRSRIVSIRQLIFLGVKIRFFSQTQDNTTVAQSVFVDTNAKRPMVTIDRRKIASKRGGINASSSEVAASMTALRDPKRSLFASTMSQLSTISPSLLRAKRPTGASDPFVSFIVIFAGENVVGEGGPYRQLFNDLSNELLASGNPLFIPTQNNVMKAGEFRERYMPKPSSTSKELLQMFEFVGILMGCCLRTGVRLNLRLAPLVWKMIVKQSLVLADLESVDYSLCESLKFLEELAASPSEDPNEVLFDSFTTTLSDGTIVELKTGGQQIQVAKTNVKEYIRLVKATRLQECKPQVDAMLRGLGKIVPVQLLQICVWSELQQWVSGSLEIDIELLKRHTRYSSGMSPEQFPHLEMFWKVLSGFSEENKRRFINFAWGQDTLPVDDAEFDRTHTRLLIKAPPQDTGINQDALLPKADTCFFNIELPVYSSEETMREKMLLAITLCTSLDGDDQTAGHDIYYAGDEIDDE</sequence>